<dbReference type="PATRIC" id="fig|1423776.4.peg.2110"/>
<keyword evidence="8" id="KW-1278">Translocase</keyword>
<feature type="transmembrane region" description="Helical" evidence="11">
    <location>
        <begin position="250"/>
        <end position="270"/>
    </location>
</feature>
<dbReference type="InterPro" id="IPR008250">
    <property type="entry name" value="ATPase_P-typ_transduc_dom_A_sf"/>
</dbReference>
<dbReference type="Pfam" id="PF00122">
    <property type="entry name" value="E1-E2_ATPase"/>
    <property type="match status" value="1"/>
</dbReference>
<dbReference type="FunFam" id="3.40.50.1000:FF:000028">
    <property type="entry name" value="Calcium-transporting P-type ATPase, putative"/>
    <property type="match status" value="1"/>
</dbReference>
<reference evidence="13 14" key="1">
    <citation type="journal article" date="2015" name="Genome Announc.">
        <title>Expanding the biotechnology potential of lactobacilli through comparative genomics of 213 strains and associated genera.</title>
        <authorList>
            <person name="Sun Z."/>
            <person name="Harris H.M."/>
            <person name="McCann A."/>
            <person name="Guo C."/>
            <person name="Argimon S."/>
            <person name="Zhang W."/>
            <person name="Yang X."/>
            <person name="Jeffery I.B."/>
            <person name="Cooney J.C."/>
            <person name="Kagawa T.F."/>
            <person name="Liu W."/>
            <person name="Song Y."/>
            <person name="Salvetti E."/>
            <person name="Wrobel A."/>
            <person name="Rasinkangas P."/>
            <person name="Parkhill J."/>
            <person name="Rea M.C."/>
            <person name="O'Sullivan O."/>
            <person name="Ritari J."/>
            <person name="Douillard F.P."/>
            <person name="Paul Ross R."/>
            <person name="Yang R."/>
            <person name="Briner A.E."/>
            <person name="Felis G.E."/>
            <person name="de Vos W.M."/>
            <person name="Barrangou R."/>
            <person name="Klaenhammer T.R."/>
            <person name="Caufield P.W."/>
            <person name="Cui Y."/>
            <person name="Zhang H."/>
            <person name="O'Toole P.W."/>
        </authorList>
    </citation>
    <scope>NUCLEOTIDE SEQUENCE [LARGE SCALE GENOMIC DNA]</scope>
    <source>
        <strain evidence="13 14">DSM 19909</strain>
    </source>
</reference>
<evidence type="ECO:0000256" key="3">
    <source>
        <dbReference type="ARBA" id="ARBA00022692"/>
    </source>
</evidence>
<evidence type="ECO:0000313" key="14">
    <source>
        <dbReference type="Proteomes" id="UP000051160"/>
    </source>
</evidence>
<keyword evidence="14" id="KW-1185">Reference proteome</keyword>
<dbReference type="GO" id="GO:0005524">
    <property type="term" value="F:ATP binding"/>
    <property type="evidence" value="ECO:0007669"/>
    <property type="project" value="UniProtKB-KW"/>
</dbReference>
<gene>
    <name evidence="13" type="ORF">FD04_GL002084</name>
</gene>
<evidence type="ECO:0000256" key="11">
    <source>
        <dbReference type="SAM" id="Phobius"/>
    </source>
</evidence>
<dbReference type="PROSITE" id="PS00154">
    <property type="entry name" value="ATPASE_E1_E2"/>
    <property type="match status" value="1"/>
</dbReference>
<keyword evidence="10 11" id="KW-0472">Membrane</keyword>
<dbReference type="InterPro" id="IPR059000">
    <property type="entry name" value="ATPase_P-type_domA"/>
</dbReference>
<sequence>MKMTNAMKDRRQLEAAFETQLETGLTAAMVKQRQAAGRNVLQEEKPPTIWQKIWRHLSDVASLVLLFAVLLSTYLAIWANGGWTKTVVIGSILIINVLIGMYQEHSAEKSLSALKKMNVHEVTVIRAGQTQVVDAAELVVGDIVKLTGGSQVPADGRLVEATDLRIDEAVLTGESEPVKKTAETMPQASELGDRQNEVFSGTGVTQGTGTMVVTAIGMATELGSIAGMLNATKVRTTPLQKRLNQLSARLTAVAVTGGVIIAILGVFFQGEPLADAMMIGVSLAVAAVPETLPIIVTISLSHGVGVMAKQNAIMRRVDAVETIGGVNVIASDKTGTLTQNQMTVTQIWAAGAPNAESISQSAQTPAADRLMRLAGLATNATREQVNHEWVEVGDSTELAIVRWLGQQGQTRAQFEQTAVRVAEDPFNSAKKTMATLHQLQDGRYLLIVKGAIDHLSLAQTEPVKAQMQQIHDQFARKALRVIAVGYRLFDQQPAETIENLQRELTFAGLIGMIDPPRPTAIAAVKQAEEAGIRTVMITGDHLETAKAIATQIGSLRPNDQVMTGAQLRDLTDDDLAQRISRISVYARVSPEDKIRIVKAWQKQGATVAMTGDGVNDAPALKAADVGVAMGITGTEVSKNASDMILTDDNFETIVKAVATGRAVYQNILKAVEFLIGVNFAQIFLMIFTVAIGWGAPLIAEQLLLINVLADGIPGFYLSREQAEANIMKRPPISRQTSIFADGLGQRVAVRTSTFIILTLTVYGLGRFVLTPNQPAMGMTMLFFTLAIGSMIDIYPIKQRGPLTWQGMTRNRSLNLGVGIAMLMVLSVALIPVLSNAFAVISMPLNNWLIVAVSVFIPSFVLEVNKRWQHRRRNETGLTVDEEIE</sequence>
<feature type="transmembrane region" description="Helical" evidence="11">
    <location>
        <begin position="815"/>
        <end position="838"/>
    </location>
</feature>
<dbReference type="InterPro" id="IPR044492">
    <property type="entry name" value="P_typ_ATPase_HD_dom"/>
</dbReference>
<dbReference type="InterPro" id="IPR023299">
    <property type="entry name" value="ATPase_P-typ_cyto_dom_N"/>
</dbReference>
<comment type="caution">
    <text evidence="13">The sequence shown here is derived from an EMBL/GenBank/DDBJ whole genome shotgun (WGS) entry which is preliminary data.</text>
</comment>
<dbReference type="AlphaFoldDB" id="A0A0R1LMV1"/>
<dbReference type="Pfam" id="PF13246">
    <property type="entry name" value="Cation_ATPase"/>
    <property type="match status" value="1"/>
</dbReference>
<comment type="subcellular location">
    <subcellularLocation>
        <location evidence="1">Membrane</location>
        <topology evidence="1">Multi-pass membrane protein</topology>
    </subcellularLocation>
</comment>
<keyword evidence="3 11" id="KW-0812">Transmembrane</keyword>
<evidence type="ECO:0000256" key="1">
    <source>
        <dbReference type="ARBA" id="ARBA00004141"/>
    </source>
</evidence>
<proteinExistence type="inferred from homology"/>
<dbReference type="SFLD" id="SFLDG00002">
    <property type="entry name" value="C1.7:_P-type_atpase_like"/>
    <property type="match status" value="1"/>
</dbReference>
<keyword evidence="5" id="KW-0547">Nucleotide-binding</keyword>
<dbReference type="SFLD" id="SFLDF00027">
    <property type="entry name" value="p-type_atpase"/>
    <property type="match status" value="1"/>
</dbReference>
<evidence type="ECO:0000256" key="4">
    <source>
        <dbReference type="ARBA" id="ARBA00022723"/>
    </source>
</evidence>
<dbReference type="Proteomes" id="UP000051160">
    <property type="component" value="Unassembled WGS sequence"/>
</dbReference>
<name>A0A0R1LMV1_9LACO</name>
<feature type="transmembrane region" description="Helical" evidence="11">
    <location>
        <begin position="673"/>
        <end position="695"/>
    </location>
</feature>
<dbReference type="InterPro" id="IPR004014">
    <property type="entry name" value="ATPase_P-typ_cation-transptr_N"/>
</dbReference>
<dbReference type="SMART" id="SM00831">
    <property type="entry name" value="Cation_ATPase_N"/>
    <property type="match status" value="1"/>
</dbReference>
<dbReference type="SUPFAM" id="SSF81665">
    <property type="entry name" value="Calcium ATPase, transmembrane domain M"/>
    <property type="match status" value="1"/>
</dbReference>
<feature type="transmembrane region" description="Helical" evidence="11">
    <location>
        <begin position="844"/>
        <end position="863"/>
    </location>
</feature>
<evidence type="ECO:0000256" key="5">
    <source>
        <dbReference type="ARBA" id="ARBA00022741"/>
    </source>
</evidence>
<dbReference type="Pfam" id="PF00689">
    <property type="entry name" value="Cation_ATPase_C"/>
    <property type="match status" value="1"/>
</dbReference>
<dbReference type="Pfam" id="PF08282">
    <property type="entry name" value="Hydrolase_3"/>
    <property type="match status" value="1"/>
</dbReference>
<organism evidence="13 14">
    <name type="scientific">Secundilactobacillus odoratitofui DSM 19909 = JCM 15043</name>
    <dbReference type="NCBI Taxonomy" id="1423776"/>
    <lineage>
        <taxon>Bacteria</taxon>
        <taxon>Bacillati</taxon>
        <taxon>Bacillota</taxon>
        <taxon>Bacilli</taxon>
        <taxon>Lactobacillales</taxon>
        <taxon>Lactobacillaceae</taxon>
        <taxon>Secundilactobacillus</taxon>
    </lineage>
</organism>
<dbReference type="SFLD" id="SFLDS00003">
    <property type="entry name" value="Haloacid_Dehalogenase"/>
    <property type="match status" value="1"/>
</dbReference>
<dbReference type="InterPro" id="IPR023214">
    <property type="entry name" value="HAD_sf"/>
</dbReference>
<evidence type="ECO:0000259" key="12">
    <source>
        <dbReference type="SMART" id="SM00831"/>
    </source>
</evidence>
<feature type="transmembrane region" description="Helical" evidence="11">
    <location>
        <begin position="701"/>
        <end position="718"/>
    </location>
</feature>
<dbReference type="GO" id="GO:0016887">
    <property type="term" value="F:ATP hydrolysis activity"/>
    <property type="evidence" value="ECO:0007669"/>
    <property type="project" value="InterPro"/>
</dbReference>
<keyword evidence="9 11" id="KW-1133">Transmembrane helix</keyword>
<dbReference type="InterPro" id="IPR023298">
    <property type="entry name" value="ATPase_P-typ_TM_dom_sf"/>
</dbReference>
<dbReference type="InterPro" id="IPR036412">
    <property type="entry name" value="HAD-like_sf"/>
</dbReference>
<feature type="transmembrane region" description="Helical" evidence="11">
    <location>
        <begin position="775"/>
        <end position="794"/>
    </location>
</feature>
<keyword evidence="6" id="KW-0067">ATP-binding</keyword>
<evidence type="ECO:0000256" key="2">
    <source>
        <dbReference type="ARBA" id="ARBA00005675"/>
    </source>
</evidence>
<dbReference type="Gene3D" id="2.70.150.10">
    <property type="entry name" value="Calcium-transporting ATPase, cytoplasmic transduction domain A"/>
    <property type="match status" value="1"/>
</dbReference>
<evidence type="ECO:0000256" key="7">
    <source>
        <dbReference type="ARBA" id="ARBA00022842"/>
    </source>
</evidence>
<dbReference type="STRING" id="1423776.FD04_GL002084"/>
<dbReference type="InterPro" id="IPR006068">
    <property type="entry name" value="ATPase_P-typ_cation-transptr_C"/>
</dbReference>
<dbReference type="PANTHER" id="PTHR24093">
    <property type="entry name" value="CATION TRANSPORTING ATPASE"/>
    <property type="match status" value="1"/>
</dbReference>
<dbReference type="PRINTS" id="PR00119">
    <property type="entry name" value="CATATPASE"/>
</dbReference>
<dbReference type="GO" id="GO:0005886">
    <property type="term" value="C:plasma membrane"/>
    <property type="evidence" value="ECO:0007669"/>
    <property type="project" value="TreeGrafter"/>
</dbReference>
<dbReference type="Pfam" id="PF00690">
    <property type="entry name" value="Cation_ATPase_N"/>
    <property type="match status" value="1"/>
</dbReference>
<dbReference type="Gene3D" id="3.40.1110.10">
    <property type="entry name" value="Calcium-transporting ATPase, cytoplasmic domain N"/>
    <property type="match status" value="1"/>
</dbReference>
<dbReference type="Gene3D" id="1.20.1110.10">
    <property type="entry name" value="Calcium-transporting ATPase, transmembrane domain"/>
    <property type="match status" value="1"/>
</dbReference>
<dbReference type="SUPFAM" id="SSF81660">
    <property type="entry name" value="Metal cation-transporting ATPase, ATP-binding domain N"/>
    <property type="match status" value="1"/>
</dbReference>
<feature type="transmembrane region" description="Helical" evidence="11">
    <location>
        <begin position="747"/>
        <end position="769"/>
    </location>
</feature>
<protein>
    <submittedName>
        <fullName evidence="13">Cation transport ATPase</fullName>
    </submittedName>
</protein>
<evidence type="ECO:0000256" key="9">
    <source>
        <dbReference type="ARBA" id="ARBA00022989"/>
    </source>
</evidence>
<evidence type="ECO:0000313" key="13">
    <source>
        <dbReference type="EMBL" id="KRK97222.1"/>
    </source>
</evidence>
<dbReference type="PRINTS" id="PR00120">
    <property type="entry name" value="HATPASE"/>
</dbReference>
<evidence type="ECO:0000256" key="8">
    <source>
        <dbReference type="ARBA" id="ARBA00022967"/>
    </source>
</evidence>
<dbReference type="Gene3D" id="3.40.50.1000">
    <property type="entry name" value="HAD superfamily/HAD-like"/>
    <property type="match status" value="1"/>
</dbReference>
<dbReference type="InterPro" id="IPR018303">
    <property type="entry name" value="ATPase_P-typ_P_site"/>
</dbReference>
<feature type="transmembrane region" description="Helical" evidence="11">
    <location>
        <begin position="83"/>
        <end position="102"/>
    </location>
</feature>
<keyword evidence="4" id="KW-0479">Metal-binding</keyword>
<dbReference type="GO" id="GO:0005388">
    <property type="term" value="F:P-type calcium transporter activity"/>
    <property type="evidence" value="ECO:0007669"/>
    <property type="project" value="TreeGrafter"/>
</dbReference>
<dbReference type="SUPFAM" id="SSF81653">
    <property type="entry name" value="Calcium ATPase, transduction domain A"/>
    <property type="match status" value="1"/>
</dbReference>
<dbReference type="NCBIfam" id="TIGR01494">
    <property type="entry name" value="ATPase_P-type"/>
    <property type="match status" value="2"/>
</dbReference>
<dbReference type="SUPFAM" id="SSF56784">
    <property type="entry name" value="HAD-like"/>
    <property type="match status" value="1"/>
</dbReference>
<comment type="similarity">
    <text evidence="2">Belongs to the cation transport ATPase (P-type) (TC 3.A.3) family. Type IIA subfamily.</text>
</comment>
<evidence type="ECO:0000256" key="6">
    <source>
        <dbReference type="ARBA" id="ARBA00022840"/>
    </source>
</evidence>
<keyword evidence="7" id="KW-0460">Magnesium</keyword>
<dbReference type="EMBL" id="AZEE01000030">
    <property type="protein sequence ID" value="KRK97222.1"/>
    <property type="molecule type" value="Genomic_DNA"/>
</dbReference>
<feature type="transmembrane region" description="Helical" evidence="11">
    <location>
        <begin position="276"/>
        <end position="300"/>
    </location>
</feature>
<feature type="transmembrane region" description="Helical" evidence="11">
    <location>
        <begin position="60"/>
        <end position="77"/>
    </location>
</feature>
<accession>A0A0R1LMV1</accession>
<dbReference type="GO" id="GO:0046872">
    <property type="term" value="F:metal ion binding"/>
    <property type="evidence" value="ECO:0007669"/>
    <property type="project" value="UniProtKB-KW"/>
</dbReference>
<feature type="domain" description="Cation-transporting P-type ATPase N-terminal" evidence="12">
    <location>
        <begin position="9"/>
        <end position="77"/>
    </location>
</feature>
<dbReference type="PANTHER" id="PTHR24093:SF506">
    <property type="entry name" value="CATION-TRANSPORTING ATPASE PMA1"/>
    <property type="match status" value="1"/>
</dbReference>
<dbReference type="InterPro" id="IPR001757">
    <property type="entry name" value="P_typ_ATPase"/>
</dbReference>
<evidence type="ECO:0000256" key="10">
    <source>
        <dbReference type="ARBA" id="ARBA00023136"/>
    </source>
</evidence>